<protein>
    <submittedName>
        <fullName evidence="1">Uncharacterized protein</fullName>
    </submittedName>
</protein>
<evidence type="ECO:0000313" key="2">
    <source>
        <dbReference type="Proteomes" id="UP001152523"/>
    </source>
</evidence>
<proteinExistence type="predicted"/>
<dbReference type="Proteomes" id="UP001152523">
    <property type="component" value="Unassembled WGS sequence"/>
</dbReference>
<organism evidence="1 2">
    <name type="scientific">Cuscuta epithymum</name>
    <dbReference type="NCBI Taxonomy" id="186058"/>
    <lineage>
        <taxon>Eukaryota</taxon>
        <taxon>Viridiplantae</taxon>
        <taxon>Streptophyta</taxon>
        <taxon>Embryophyta</taxon>
        <taxon>Tracheophyta</taxon>
        <taxon>Spermatophyta</taxon>
        <taxon>Magnoliopsida</taxon>
        <taxon>eudicotyledons</taxon>
        <taxon>Gunneridae</taxon>
        <taxon>Pentapetalae</taxon>
        <taxon>asterids</taxon>
        <taxon>lamiids</taxon>
        <taxon>Solanales</taxon>
        <taxon>Convolvulaceae</taxon>
        <taxon>Cuscuteae</taxon>
        <taxon>Cuscuta</taxon>
        <taxon>Cuscuta subgen. Cuscuta</taxon>
    </lineage>
</organism>
<reference evidence="1" key="1">
    <citation type="submission" date="2022-07" db="EMBL/GenBank/DDBJ databases">
        <authorList>
            <person name="Macas J."/>
            <person name="Novak P."/>
            <person name="Neumann P."/>
        </authorList>
    </citation>
    <scope>NUCLEOTIDE SEQUENCE</scope>
</reference>
<dbReference type="AlphaFoldDB" id="A0AAV0FEQ4"/>
<name>A0AAV0FEQ4_9ASTE</name>
<accession>A0AAV0FEQ4</accession>
<dbReference type="EMBL" id="CAMAPF010000979">
    <property type="protein sequence ID" value="CAH9134022.1"/>
    <property type="molecule type" value="Genomic_DNA"/>
</dbReference>
<comment type="caution">
    <text evidence="1">The sequence shown here is derived from an EMBL/GenBank/DDBJ whole genome shotgun (WGS) entry which is preliminary data.</text>
</comment>
<evidence type="ECO:0000313" key="1">
    <source>
        <dbReference type="EMBL" id="CAH9134022.1"/>
    </source>
</evidence>
<keyword evidence="2" id="KW-1185">Reference proteome</keyword>
<sequence length="183" mass="21105">MASEGNSILFVHWNDSIIPKHNEIEYSIPPIKVLFISEGDDFNTVYQTVLEHVRGGGFSEIHAIYGKMPKYQNSVYVGSKVWPIHDDRPWSHFFRIALNEYEELQIFVDAINNSIAMPQNLVFDDVPTNAPTTFHNFGQVHHQHMAAGATLKHLRTSSPLRRIISKWVYHKHFFLIPPLNDIV</sequence>
<gene>
    <name evidence="1" type="ORF">CEPIT_LOCUS33396</name>
</gene>